<comment type="caution">
    <text evidence="1">The sequence shown here is derived from an EMBL/GenBank/DDBJ whole genome shotgun (WGS) entry which is preliminary data.</text>
</comment>
<gene>
    <name evidence="1" type="ORF">NUW58_g2159</name>
</gene>
<dbReference type="Proteomes" id="UP001143856">
    <property type="component" value="Unassembled WGS sequence"/>
</dbReference>
<evidence type="ECO:0000313" key="1">
    <source>
        <dbReference type="EMBL" id="KAJ2992466.1"/>
    </source>
</evidence>
<keyword evidence="2" id="KW-1185">Reference proteome</keyword>
<name>A0ACC1PI37_9PEZI</name>
<dbReference type="EMBL" id="JAPDGR010000267">
    <property type="protein sequence ID" value="KAJ2992466.1"/>
    <property type="molecule type" value="Genomic_DNA"/>
</dbReference>
<accession>A0ACC1PI37</accession>
<sequence length="239" mass="27084">MLIRPACQEDIPQAAAVAVAAYMDDAQDVYMYPNRASYPNLYLKAKSDIIKGSFEDPTALPIVAVLDETDGDWKGSAEIVGYCIWYREGPDAPQEDSNGPKSKQPTIKRILNRIRTYDIVDYLSDLANPILSASHARAMAKECSDPNSRQFEPNYTKPRHYFGVYDIGVDPKFQRRGVARKLMTWGIEKSKEENLPVFLSSTPAGKPLYLDLGFRTVGTWTWRPKQDLKWDIMQRDATP</sequence>
<reference evidence="1" key="1">
    <citation type="submission" date="2022-10" db="EMBL/GenBank/DDBJ databases">
        <title>Genome Sequence of Xylaria curta.</title>
        <authorList>
            <person name="Buettner E."/>
        </authorList>
    </citation>
    <scope>NUCLEOTIDE SEQUENCE</scope>
    <source>
        <strain evidence="1">Babe10</strain>
    </source>
</reference>
<evidence type="ECO:0000313" key="2">
    <source>
        <dbReference type="Proteomes" id="UP001143856"/>
    </source>
</evidence>
<organism evidence="1 2">
    <name type="scientific">Xylaria curta</name>
    <dbReference type="NCBI Taxonomy" id="42375"/>
    <lineage>
        <taxon>Eukaryota</taxon>
        <taxon>Fungi</taxon>
        <taxon>Dikarya</taxon>
        <taxon>Ascomycota</taxon>
        <taxon>Pezizomycotina</taxon>
        <taxon>Sordariomycetes</taxon>
        <taxon>Xylariomycetidae</taxon>
        <taxon>Xylariales</taxon>
        <taxon>Xylariaceae</taxon>
        <taxon>Xylaria</taxon>
    </lineage>
</organism>
<proteinExistence type="predicted"/>
<protein>
    <submittedName>
        <fullName evidence="1">Uncharacterized protein</fullName>
    </submittedName>
</protein>